<evidence type="ECO:0000256" key="1">
    <source>
        <dbReference type="SAM" id="MobiDB-lite"/>
    </source>
</evidence>
<sequence>MGSRIQRHYLFGLTDGGGTVPPDRSPGSCSHC</sequence>
<organism evidence="2 3">
    <name type="scientific">Brachybacterium aquaticum</name>
    <dbReference type="NCBI Taxonomy" id="1432564"/>
    <lineage>
        <taxon>Bacteria</taxon>
        <taxon>Bacillati</taxon>
        <taxon>Actinomycetota</taxon>
        <taxon>Actinomycetes</taxon>
        <taxon>Micrococcales</taxon>
        <taxon>Dermabacteraceae</taxon>
        <taxon>Brachybacterium</taxon>
    </lineage>
</organism>
<keyword evidence="3" id="KW-1185">Reference proteome</keyword>
<dbReference type="Proteomes" id="UP000588158">
    <property type="component" value="Unassembled WGS sequence"/>
</dbReference>
<evidence type="ECO:0000313" key="2">
    <source>
        <dbReference type="EMBL" id="MBB5832657.1"/>
    </source>
</evidence>
<dbReference type="AlphaFoldDB" id="A0A841AFE1"/>
<dbReference type="EMBL" id="JACHLZ010000001">
    <property type="protein sequence ID" value="MBB5832657.1"/>
    <property type="molecule type" value="Genomic_DNA"/>
</dbReference>
<name>A0A841AFE1_9MICO</name>
<comment type="caution">
    <text evidence="2">The sequence shown here is derived from an EMBL/GenBank/DDBJ whole genome shotgun (WGS) entry which is preliminary data.</text>
</comment>
<feature type="region of interest" description="Disordered" evidence="1">
    <location>
        <begin position="12"/>
        <end position="32"/>
    </location>
</feature>
<gene>
    <name evidence="2" type="ORF">HNR70_002470</name>
</gene>
<evidence type="ECO:0000313" key="3">
    <source>
        <dbReference type="Proteomes" id="UP000588158"/>
    </source>
</evidence>
<accession>A0A841AFE1</accession>
<proteinExistence type="predicted"/>
<reference evidence="2 3" key="1">
    <citation type="submission" date="2020-08" db="EMBL/GenBank/DDBJ databases">
        <title>Sequencing the genomes of 1000 actinobacteria strains.</title>
        <authorList>
            <person name="Klenk H.-P."/>
        </authorList>
    </citation>
    <scope>NUCLEOTIDE SEQUENCE [LARGE SCALE GENOMIC DNA]</scope>
    <source>
        <strain evidence="2 3">DSM 28796</strain>
    </source>
</reference>
<protein>
    <submittedName>
        <fullName evidence="2">Uncharacterized protein</fullName>
    </submittedName>
</protein>